<comment type="caution">
    <text evidence="1">The sequence shown here is derived from an EMBL/GenBank/DDBJ whole genome shotgun (WGS) entry which is preliminary data.</text>
</comment>
<reference evidence="1" key="1">
    <citation type="journal article" date="2015" name="Nature">
        <title>Complex archaea that bridge the gap between prokaryotes and eukaryotes.</title>
        <authorList>
            <person name="Spang A."/>
            <person name="Saw J.H."/>
            <person name="Jorgensen S.L."/>
            <person name="Zaremba-Niedzwiedzka K."/>
            <person name="Martijn J."/>
            <person name="Lind A.E."/>
            <person name="van Eijk R."/>
            <person name="Schleper C."/>
            <person name="Guy L."/>
            <person name="Ettema T.J."/>
        </authorList>
    </citation>
    <scope>NUCLEOTIDE SEQUENCE</scope>
</reference>
<sequence length="86" mass="9613">MHQKVNNEPSDLFPREAQKRDQVVMVLIYATELEAIEGACIEANASRSSLIYAILQEATENFTNFSVPEGAKLRRRSRTQDDGGVS</sequence>
<gene>
    <name evidence="1" type="ORF">LCGC14_0914820</name>
</gene>
<protein>
    <submittedName>
        <fullName evidence="1">Uncharacterized protein</fullName>
    </submittedName>
</protein>
<evidence type="ECO:0000313" key="1">
    <source>
        <dbReference type="EMBL" id="KKN22473.1"/>
    </source>
</evidence>
<proteinExistence type="predicted"/>
<organism evidence="1">
    <name type="scientific">marine sediment metagenome</name>
    <dbReference type="NCBI Taxonomy" id="412755"/>
    <lineage>
        <taxon>unclassified sequences</taxon>
        <taxon>metagenomes</taxon>
        <taxon>ecological metagenomes</taxon>
    </lineage>
</organism>
<dbReference type="AlphaFoldDB" id="A0A0F9RZ98"/>
<dbReference type="EMBL" id="LAZR01003058">
    <property type="protein sequence ID" value="KKN22473.1"/>
    <property type="molecule type" value="Genomic_DNA"/>
</dbReference>
<name>A0A0F9RZ98_9ZZZZ</name>
<accession>A0A0F9RZ98</accession>